<dbReference type="OrthoDB" id="9805017at2"/>
<dbReference type="AlphaFoldDB" id="A0A7X1HZC0"/>
<gene>
    <name evidence="2" type="ORF">H1R13_12795</name>
</gene>
<evidence type="ECO:0000313" key="2">
    <source>
        <dbReference type="EMBL" id="MBC2865832.1"/>
    </source>
</evidence>
<dbReference type="Proteomes" id="UP000517694">
    <property type="component" value="Unassembled WGS sequence"/>
</dbReference>
<protein>
    <submittedName>
        <fullName evidence="2">Uncharacterized protein</fullName>
    </submittedName>
</protein>
<evidence type="ECO:0000313" key="3">
    <source>
        <dbReference type="Proteomes" id="UP000517694"/>
    </source>
</evidence>
<sequence length="88" mass="9145">MSLSRGPPTQPLPRGLGRARWPSPPGFGPGSDRSTSDPDPTFSGDGRLITHFSAGDFSSAHEVALRSDGRIVAAGDAATDLALARYLP</sequence>
<feature type="region of interest" description="Disordered" evidence="1">
    <location>
        <begin position="1"/>
        <end position="47"/>
    </location>
</feature>
<dbReference type="RefSeq" id="WP_159667613.1">
    <property type="nucleotide sequence ID" value="NZ_JACMHY010000004.1"/>
</dbReference>
<dbReference type="EMBL" id="JACMHY010000004">
    <property type="protein sequence ID" value="MBC2865832.1"/>
    <property type="molecule type" value="Genomic_DNA"/>
</dbReference>
<name>A0A7X1HZC0_9ACTN</name>
<evidence type="ECO:0000256" key="1">
    <source>
        <dbReference type="SAM" id="MobiDB-lite"/>
    </source>
</evidence>
<organism evidence="2 3">
    <name type="scientific">Streptomyces mexicanus</name>
    <dbReference type="NCBI Taxonomy" id="178566"/>
    <lineage>
        <taxon>Bacteria</taxon>
        <taxon>Bacillati</taxon>
        <taxon>Actinomycetota</taxon>
        <taxon>Actinomycetes</taxon>
        <taxon>Kitasatosporales</taxon>
        <taxon>Streptomycetaceae</taxon>
        <taxon>Streptomyces</taxon>
    </lineage>
</organism>
<accession>A0A7X1HZC0</accession>
<reference evidence="2 3" key="1">
    <citation type="submission" date="2020-08" db="EMBL/GenBank/DDBJ databases">
        <title>Whole-Genome Sequence of French Clinical Streptomyces mexicanus Strain Q0842.</title>
        <authorList>
            <person name="Boxberger M."/>
            <person name="La Scola B."/>
        </authorList>
    </citation>
    <scope>NUCLEOTIDE SEQUENCE [LARGE SCALE GENOMIC DNA]</scope>
    <source>
        <strain evidence="2 3">Marseille-Q0842</strain>
    </source>
</reference>
<proteinExistence type="predicted"/>
<keyword evidence="3" id="KW-1185">Reference proteome</keyword>
<comment type="caution">
    <text evidence="2">The sequence shown here is derived from an EMBL/GenBank/DDBJ whole genome shotgun (WGS) entry which is preliminary data.</text>
</comment>